<name>A0AAV6PP97_SOLSE</name>
<dbReference type="PROSITE" id="PS00615">
    <property type="entry name" value="C_TYPE_LECTIN_1"/>
    <property type="match status" value="2"/>
</dbReference>
<feature type="chain" id="PRO_5043585715" description="C-type lectin domain-containing protein" evidence="2">
    <location>
        <begin position="20"/>
        <end position="336"/>
    </location>
</feature>
<dbReference type="PROSITE" id="PS50041">
    <property type="entry name" value="C_TYPE_LECTIN_2"/>
    <property type="match status" value="2"/>
</dbReference>
<protein>
    <recommendedName>
        <fullName evidence="3">C-type lectin domain-containing protein</fullName>
    </recommendedName>
</protein>
<dbReference type="Proteomes" id="UP000693946">
    <property type="component" value="Linkage Group LG9"/>
</dbReference>
<evidence type="ECO:0000259" key="3">
    <source>
        <dbReference type="PROSITE" id="PS50041"/>
    </source>
</evidence>
<comment type="caution">
    <text evidence="4">The sequence shown here is derived from an EMBL/GenBank/DDBJ whole genome shotgun (WGS) entry which is preliminary data.</text>
</comment>
<feature type="signal peptide" evidence="2">
    <location>
        <begin position="1"/>
        <end position="19"/>
    </location>
</feature>
<proteinExistence type="predicted"/>
<evidence type="ECO:0000313" key="4">
    <source>
        <dbReference type="EMBL" id="KAG7474103.1"/>
    </source>
</evidence>
<dbReference type="PANTHER" id="PTHR45784:SF3">
    <property type="entry name" value="C-TYPE LECTIN DOMAIN FAMILY 4 MEMBER K-LIKE-RELATED"/>
    <property type="match status" value="1"/>
</dbReference>
<dbReference type="Pfam" id="PF00059">
    <property type="entry name" value="Lectin_C"/>
    <property type="match status" value="2"/>
</dbReference>
<organism evidence="4 5">
    <name type="scientific">Solea senegalensis</name>
    <name type="common">Senegalese sole</name>
    <dbReference type="NCBI Taxonomy" id="28829"/>
    <lineage>
        <taxon>Eukaryota</taxon>
        <taxon>Metazoa</taxon>
        <taxon>Chordata</taxon>
        <taxon>Craniata</taxon>
        <taxon>Vertebrata</taxon>
        <taxon>Euteleostomi</taxon>
        <taxon>Actinopterygii</taxon>
        <taxon>Neopterygii</taxon>
        <taxon>Teleostei</taxon>
        <taxon>Neoteleostei</taxon>
        <taxon>Acanthomorphata</taxon>
        <taxon>Carangaria</taxon>
        <taxon>Pleuronectiformes</taxon>
        <taxon>Pleuronectoidei</taxon>
        <taxon>Soleidae</taxon>
        <taxon>Solea</taxon>
    </lineage>
</organism>
<keyword evidence="5" id="KW-1185">Reference proteome</keyword>
<dbReference type="AlphaFoldDB" id="A0AAV6PP97"/>
<dbReference type="SMART" id="SM00034">
    <property type="entry name" value="CLECT"/>
    <property type="match status" value="2"/>
</dbReference>
<gene>
    <name evidence="4" type="ORF">JOB18_002101</name>
</gene>
<dbReference type="PANTHER" id="PTHR45784">
    <property type="entry name" value="C-TYPE LECTIN DOMAIN FAMILY 20 MEMBER A-RELATED"/>
    <property type="match status" value="1"/>
</dbReference>
<evidence type="ECO:0000313" key="5">
    <source>
        <dbReference type="Proteomes" id="UP000693946"/>
    </source>
</evidence>
<dbReference type="EMBL" id="JAGKHQ010000021">
    <property type="protein sequence ID" value="KAG7474103.1"/>
    <property type="molecule type" value="Genomic_DNA"/>
</dbReference>
<feature type="region of interest" description="Disordered" evidence="1">
    <location>
        <begin position="313"/>
        <end position="336"/>
    </location>
</feature>
<dbReference type="InterPro" id="IPR018378">
    <property type="entry name" value="C-type_lectin_CS"/>
</dbReference>
<evidence type="ECO:0000256" key="2">
    <source>
        <dbReference type="SAM" id="SignalP"/>
    </source>
</evidence>
<evidence type="ECO:0000256" key="1">
    <source>
        <dbReference type="SAM" id="MobiDB-lite"/>
    </source>
</evidence>
<dbReference type="InterPro" id="IPR001304">
    <property type="entry name" value="C-type_lectin-like"/>
</dbReference>
<accession>A0AAV6PP97</accession>
<feature type="domain" description="C-type lectin" evidence="3">
    <location>
        <begin position="22"/>
        <end position="146"/>
    </location>
</feature>
<keyword evidence="2" id="KW-0732">Signal</keyword>
<sequence>MGCYVTWTLLLFGWSLSSCSQFHPRQYFYINKPMTWYQAQNYCRQHYTDLATFESHDDISMLEPTFSYSSAWIGLFDDPKSWKEKLGNDHNSWRWSETGQTGKTTFQAWASREPSFWNAQEACVIMNTNGNWVDTNCTKTLTFVCYTVTHQGEKVYHLIPTRKSWNSAQQYCRENYIDLAMIDNANENAKVLSKIGGQTSWIGLYRVPWTWSDRSPSSFKNWNDSEPTNSTSKKHCVAELWHHKWQSIRCPSLLPFICQQVMTLKTTVGMQIMTDANLTDPAVIEQFLQQIHVRLTNQGWTDFKLQWRNLPSNQTKKNKKKSGRSLFDLQSSREHI</sequence>
<feature type="domain" description="C-type lectin" evidence="3">
    <location>
        <begin position="151"/>
        <end position="259"/>
    </location>
</feature>
<reference evidence="4 5" key="1">
    <citation type="journal article" date="2021" name="Sci. Rep.">
        <title>Chromosome anchoring in Senegalese sole (Solea senegalensis) reveals sex-associated markers and genome rearrangements in flatfish.</title>
        <authorList>
            <person name="Guerrero-Cozar I."/>
            <person name="Gomez-Garrido J."/>
            <person name="Berbel C."/>
            <person name="Martinez-Blanch J.F."/>
            <person name="Alioto T."/>
            <person name="Claros M.G."/>
            <person name="Gagnaire P.A."/>
            <person name="Manchado M."/>
        </authorList>
    </citation>
    <scope>NUCLEOTIDE SEQUENCE [LARGE SCALE GENOMIC DNA]</scope>
    <source>
        <strain evidence="4">Sse05_10M</strain>
    </source>
</reference>